<evidence type="ECO:0000256" key="6">
    <source>
        <dbReference type="RuleBase" id="RU363076"/>
    </source>
</evidence>
<evidence type="ECO:0000256" key="2">
    <source>
        <dbReference type="ARBA" id="ARBA00007165"/>
    </source>
</evidence>
<dbReference type="CDD" id="cd06662">
    <property type="entry name" value="SURF1"/>
    <property type="match status" value="1"/>
</dbReference>
<keyword evidence="9" id="KW-1185">Reference proteome</keyword>
<dbReference type="InterPro" id="IPR002994">
    <property type="entry name" value="Surf1/Shy1"/>
</dbReference>
<organism evidence="8 9">
    <name type="scientific">Corynebacterium urogenitale</name>
    <dbReference type="NCBI Taxonomy" id="2487892"/>
    <lineage>
        <taxon>Bacteria</taxon>
        <taxon>Bacillati</taxon>
        <taxon>Actinomycetota</taxon>
        <taxon>Actinomycetes</taxon>
        <taxon>Mycobacteriales</taxon>
        <taxon>Corynebacteriaceae</taxon>
        <taxon>Corynebacterium</taxon>
    </lineage>
</organism>
<evidence type="ECO:0000313" key="9">
    <source>
        <dbReference type="Proteomes" id="UP000326711"/>
    </source>
</evidence>
<dbReference type="Proteomes" id="UP000326711">
    <property type="component" value="Chromosome"/>
</dbReference>
<sequence>MQRQKKRQGWKTFLTPGWVITAVVVLTFTYFAITFLGPWQLHKGEEKAAFNERLEEALTKDPVSLSKVEPADGSSAGIEKEWTHVRLQGEFVGDAEVLLRNRPVDSNPAFQVLTPFKTDEGQTILVNRGWIPPVNGSDVPEIPDPPAGDVDVTGYIRMSEAKPGTPPTESQGYTQVSGMNTEQIGDLKADELRAADGPSSSQKTPLAAEYVQLDEASVSAMNEQDDSDAELTAISLPQLDNGPHISYAFQWWTFGLMAPAALLWFAWAEIRERKREKQEIAEAEAMAAAARSADERESVTHSGAEGDKAGAETNRGRIAEVEHAVTELSASRNIGGTDSADTPQRGSATTEEVAARKLADRYGGTRNRFEERRAAKRGERF</sequence>
<dbReference type="Pfam" id="PF02104">
    <property type="entry name" value="SURF1"/>
    <property type="match status" value="1"/>
</dbReference>
<dbReference type="PANTHER" id="PTHR23427">
    <property type="entry name" value="SURFEIT LOCUS PROTEIN"/>
    <property type="match status" value="1"/>
</dbReference>
<keyword evidence="4 6" id="KW-1133">Transmembrane helix</keyword>
<evidence type="ECO:0000256" key="7">
    <source>
        <dbReference type="SAM" id="MobiDB-lite"/>
    </source>
</evidence>
<comment type="similarity">
    <text evidence="2 6">Belongs to the SURF1 family.</text>
</comment>
<feature type="region of interest" description="Disordered" evidence="7">
    <location>
        <begin position="286"/>
        <end position="381"/>
    </location>
</feature>
<gene>
    <name evidence="8" type="ORF">CUROG_03465</name>
</gene>
<keyword evidence="5 6" id="KW-0472">Membrane</keyword>
<keyword evidence="3 6" id="KW-0812">Transmembrane</keyword>
<dbReference type="AlphaFoldDB" id="A0A5J6Z8V1"/>
<evidence type="ECO:0000256" key="4">
    <source>
        <dbReference type="ARBA" id="ARBA00022989"/>
    </source>
</evidence>
<dbReference type="PROSITE" id="PS50895">
    <property type="entry name" value="SURF1"/>
    <property type="match status" value="1"/>
</dbReference>
<dbReference type="OrthoDB" id="9807214at2"/>
<reference evidence="9" key="1">
    <citation type="submission" date="2019-10" db="EMBL/GenBank/DDBJ databases">
        <title>Complete genome sequence of Corynebacterium urogenitalis DSM 108747, isolated from the genital tract of a cow.</title>
        <authorList>
            <person name="Ruckert C."/>
            <person name="Ballas P."/>
            <person name="Wagener K."/>
            <person name="Drillich M."/>
            <person name="Kaempfer P."/>
            <person name="Busse H.-J."/>
            <person name="Ehling-Schulz M."/>
        </authorList>
    </citation>
    <scope>NUCLEOTIDE SEQUENCE [LARGE SCALE GENOMIC DNA]</scope>
    <source>
        <strain evidence="9">LMM 1652</strain>
    </source>
</reference>
<dbReference type="GO" id="GO:0005886">
    <property type="term" value="C:plasma membrane"/>
    <property type="evidence" value="ECO:0007669"/>
    <property type="project" value="UniProtKB-SubCell"/>
</dbReference>
<evidence type="ECO:0000256" key="1">
    <source>
        <dbReference type="ARBA" id="ARBA00004370"/>
    </source>
</evidence>
<feature type="compositionally biased region" description="Polar residues" evidence="7">
    <location>
        <begin position="328"/>
        <end position="350"/>
    </location>
</feature>
<dbReference type="EMBL" id="CP045032">
    <property type="protein sequence ID" value="QFQ02073.1"/>
    <property type="molecule type" value="Genomic_DNA"/>
</dbReference>
<feature type="transmembrane region" description="Helical" evidence="6">
    <location>
        <begin position="12"/>
        <end position="33"/>
    </location>
</feature>
<evidence type="ECO:0000256" key="3">
    <source>
        <dbReference type="ARBA" id="ARBA00022692"/>
    </source>
</evidence>
<comment type="subcellular location">
    <subcellularLocation>
        <location evidence="6">Cell membrane</location>
        <topology evidence="6">Multi-pass membrane protein</topology>
    </subcellularLocation>
    <subcellularLocation>
        <location evidence="1">Membrane</location>
    </subcellularLocation>
</comment>
<feature type="compositionally biased region" description="Basic and acidic residues" evidence="7">
    <location>
        <begin position="367"/>
        <end position="381"/>
    </location>
</feature>
<dbReference type="RefSeq" id="WP_151902483.1">
    <property type="nucleotide sequence ID" value="NZ_CP045032.1"/>
</dbReference>
<keyword evidence="6" id="KW-1003">Cell membrane</keyword>
<dbReference type="InterPro" id="IPR045214">
    <property type="entry name" value="Surf1/Surf4"/>
</dbReference>
<proteinExistence type="inferred from homology"/>
<dbReference type="PANTHER" id="PTHR23427:SF2">
    <property type="entry name" value="SURFEIT LOCUS PROTEIN 1"/>
    <property type="match status" value="1"/>
</dbReference>
<protein>
    <recommendedName>
        <fullName evidence="6">SURF1-like protein</fullName>
    </recommendedName>
</protein>
<dbReference type="KEGG" id="cuo:CUROG_03465"/>
<feature type="transmembrane region" description="Helical" evidence="6">
    <location>
        <begin position="249"/>
        <end position="268"/>
    </location>
</feature>
<evidence type="ECO:0000256" key="5">
    <source>
        <dbReference type="ARBA" id="ARBA00023136"/>
    </source>
</evidence>
<feature type="compositionally biased region" description="Basic and acidic residues" evidence="7">
    <location>
        <begin position="292"/>
        <end position="325"/>
    </location>
</feature>
<accession>A0A5J6Z8V1</accession>
<name>A0A5J6Z8V1_9CORY</name>
<evidence type="ECO:0000313" key="8">
    <source>
        <dbReference type="EMBL" id="QFQ02073.1"/>
    </source>
</evidence>